<evidence type="ECO:0000313" key="2">
    <source>
        <dbReference type="EMBL" id="CAB4042660.1"/>
    </source>
</evidence>
<feature type="compositionally biased region" description="Acidic residues" evidence="1">
    <location>
        <begin position="130"/>
        <end position="141"/>
    </location>
</feature>
<comment type="caution">
    <text evidence="2">The sequence shown here is derived from an EMBL/GenBank/DDBJ whole genome shotgun (WGS) entry which is preliminary data.</text>
</comment>
<organism evidence="2 3">
    <name type="scientific">Paramuricea clavata</name>
    <name type="common">Red gorgonian</name>
    <name type="synonym">Violescent sea-whip</name>
    <dbReference type="NCBI Taxonomy" id="317549"/>
    <lineage>
        <taxon>Eukaryota</taxon>
        <taxon>Metazoa</taxon>
        <taxon>Cnidaria</taxon>
        <taxon>Anthozoa</taxon>
        <taxon>Octocorallia</taxon>
        <taxon>Malacalcyonacea</taxon>
        <taxon>Plexauridae</taxon>
        <taxon>Paramuricea</taxon>
    </lineage>
</organism>
<feature type="non-terminal residue" evidence="2">
    <location>
        <position position="254"/>
    </location>
</feature>
<sequence>MEEAYCMAQDKIKKKGIKAKRSYDRWVRSSVLEPGDRVLVRNLTERGGPGKLRSFGENDIYVVVNRKGPESPVYETKRENGKGKNRVLHRNLLLPCDHLPAENPQPPTLKPPPATRRQQHRQPPRNVTAQDEETSSDEEFSDVVMVSLPRETRSAQSRNPLPTDEAVPDQSDNLAVDDNLETLELQPPTETEETLDLSGDQDNLNPVHDIPTISVVENPRPQRVRHPPDRLTYYNPGETDPFRVFPISATVSPN</sequence>
<feature type="region of interest" description="Disordered" evidence="1">
    <location>
        <begin position="97"/>
        <end position="175"/>
    </location>
</feature>
<proteinExistence type="predicted"/>
<dbReference type="OrthoDB" id="5990379at2759"/>
<accession>A0A7D9K994</accession>
<dbReference type="Proteomes" id="UP001152795">
    <property type="component" value="Unassembled WGS sequence"/>
</dbReference>
<gene>
    <name evidence="2" type="ORF">PACLA_8A006915</name>
</gene>
<reference evidence="2" key="1">
    <citation type="submission" date="2020-04" db="EMBL/GenBank/DDBJ databases">
        <authorList>
            <person name="Alioto T."/>
            <person name="Alioto T."/>
            <person name="Gomez Garrido J."/>
        </authorList>
    </citation>
    <scope>NUCLEOTIDE SEQUENCE</scope>
    <source>
        <strain evidence="2">A484AB</strain>
    </source>
</reference>
<evidence type="ECO:0000256" key="1">
    <source>
        <dbReference type="SAM" id="MobiDB-lite"/>
    </source>
</evidence>
<protein>
    <submittedName>
        <fullName evidence="2">Uncharacterized protein</fullName>
    </submittedName>
</protein>
<keyword evidence="3" id="KW-1185">Reference proteome</keyword>
<evidence type="ECO:0000313" key="3">
    <source>
        <dbReference type="Proteomes" id="UP001152795"/>
    </source>
</evidence>
<dbReference type="EMBL" id="CACRXK020030566">
    <property type="protein sequence ID" value="CAB4042660.1"/>
    <property type="molecule type" value="Genomic_DNA"/>
</dbReference>
<feature type="region of interest" description="Disordered" evidence="1">
    <location>
        <begin position="187"/>
        <end position="239"/>
    </location>
</feature>
<dbReference type="AlphaFoldDB" id="A0A7D9K994"/>
<name>A0A7D9K994_PARCT</name>
<feature type="compositionally biased region" description="Pro residues" evidence="1">
    <location>
        <begin position="103"/>
        <end position="114"/>
    </location>
</feature>